<accession>A0A511DDC8</accession>
<dbReference type="OrthoDB" id="3579703at2"/>
<proteinExistence type="predicted"/>
<evidence type="ECO:0000313" key="3">
    <source>
        <dbReference type="Proteomes" id="UP000321685"/>
    </source>
</evidence>
<reference evidence="2 3" key="1">
    <citation type="submission" date="2019-07" db="EMBL/GenBank/DDBJ databases">
        <title>Whole genome shotgun sequence of Pseudonocardia sulfidoxydans NBRC 16205.</title>
        <authorList>
            <person name="Hosoyama A."/>
            <person name="Uohara A."/>
            <person name="Ohji S."/>
            <person name="Ichikawa N."/>
        </authorList>
    </citation>
    <scope>NUCLEOTIDE SEQUENCE [LARGE SCALE GENOMIC DNA]</scope>
    <source>
        <strain evidence="2 3">NBRC 16205</strain>
    </source>
</reference>
<keyword evidence="3" id="KW-1185">Reference proteome</keyword>
<dbReference type="EMBL" id="BJVJ01000012">
    <property type="protein sequence ID" value="GEL22809.1"/>
    <property type="molecule type" value="Genomic_DNA"/>
</dbReference>
<dbReference type="AlphaFoldDB" id="A0A511DDC8"/>
<keyword evidence="1" id="KW-0472">Membrane</keyword>
<organism evidence="2 3">
    <name type="scientific">Pseudonocardia sulfidoxydans NBRC 16205</name>
    <dbReference type="NCBI Taxonomy" id="1223511"/>
    <lineage>
        <taxon>Bacteria</taxon>
        <taxon>Bacillati</taxon>
        <taxon>Actinomycetota</taxon>
        <taxon>Actinomycetes</taxon>
        <taxon>Pseudonocardiales</taxon>
        <taxon>Pseudonocardiaceae</taxon>
        <taxon>Pseudonocardia</taxon>
    </lineage>
</organism>
<evidence type="ECO:0000256" key="1">
    <source>
        <dbReference type="SAM" id="Phobius"/>
    </source>
</evidence>
<keyword evidence="1" id="KW-0812">Transmembrane</keyword>
<protein>
    <submittedName>
        <fullName evidence="2">Uncharacterized protein</fullName>
    </submittedName>
</protein>
<comment type="caution">
    <text evidence="2">The sequence shown here is derived from an EMBL/GenBank/DDBJ whole genome shotgun (WGS) entry which is preliminary data.</text>
</comment>
<keyword evidence="1" id="KW-1133">Transmembrane helix</keyword>
<gene>
    <name evidence="2" type="ORF">PSU4_17630</name>
</gene>
<sequence>MADKTSPATRRFPDLFALLVGLISLGVAGAVLSGHDPLRAGFDLRWLLAGAAVLFGLLMLIGSLRRNGS</sequence>
<evidence type="ECO:0000313" key="2">
    <source>
        <dbReference type="EMBL" id="GEL22809.1"/>
    </source>
</evidence>
<name>A0A511DDC8_9PSEU</name>
<feature type="transmembrane region" description="Helical" evidence="1">
    <location>
        <begin position="44"/>
        <end position="64"/>
    </location>
</feature>
<dbReference type="Proteomes" id="UP000321685">
    <property type="component" value="Unassembled WGS sequence"/>
</dbReference>
<feature type="transmembrane region" description="Helical" evidence="1">
    <location>
        <begin position="12"/>
        <end position="32"/>
    </location>
</feature>
<dbReference type="RefSeq" id="WP_147104733.1">
    <property type="nucleotide sequence ID" value="NZ_BJVJ01000012.1"/>
</dbReference>